<name>A0A814WUF4_9BILA</name>
<dbReference type="Proteomes" id="UP000681722">
    <property type="component" value="Unassembled WGS sequence"/>
</dbReference>
<gene>
    <name evidence="1" type="ORF">GPM918_LOCUS23950</name>
    <name evidence="2" type="ORF">SRO942_LOCUS23949</name>
</gene>
<evidence type="ECO:0000313" key="2">
    <source>
        <dbReference type="EMBL" id="CAF3969899.1"/>
    </source>
</evidence>
<sequence length="299" mass="34675">DPQNEISNSQNEMDFPIIWFDTHIGNKDYCTVKKESGMIVDPLTECVNIPRDHNVDIDNPIHISAENVEGDYYSRVRSRLDDRNICTFSNHLTVWLDKYTDAPWRNCPLAAVFQRFIQPLNTLSEEEAEFDYPIIDSGFLEKLKHCAYCLKPFSEVDACLAFIRKNRDKKIFFISSGTMGKLIVPQIAGWPQIHGIYIFCGSIKQHAQCWAMDYVEYISAMLDHQDDLLLRTTIDISKYLEDCGDDHMILLEPFKAKYCYAWGIKLSLRQEKLGGKYYREQRARLMGKLDEAETTGQKD</sequence>
<organism evidence="1 3">
    <name type="scientific">Didymodactylos carnosus</name>
    <dbReference type="NCBI Taxonomy" id="1234261"/>
    <lineage>
        <taxon>Eukaryota</taxon>
        <taxon>Metazoa</taxon>
        <taxon>Spiralia</taxon>
        <taxon>Gnathifera</taxon>
        <taxon>Rotifera</taxon>
        <taxon>Eurotatoria</taxon>
        <taxon>Bdelloidea</taxon>
        <taxon>Philodinida</taxon>
        <taxon>Philodinidae</taxon>
        <taxon>Didymodactylos</taxon>
    </lineage>
</organism>
<reference evidence="1" key="1">
    <citation type="submission" date="2021-02" db="EMBL/GenBank/DDBJ databases">
        <authorList>
            <person name="Nowell W R."/>
        </authorList>
    </citation>
    <scope>NUCLEOTIDE SEQUENCE</scope>
</reference>
<evidence type="ECO:0000313" key="3">
    <source>
        <dbReference type="Proteomes" id="UP000663829"/>
    </source>
</evidence>
<accession>A0A814WUF4</accession>
<proteinExistence type="predicted"/>
<evidence type="ECO:0000313" key="1">
    <source>
        <dbReference type="EMBL" id="CAF1205656.1"/>
    </source>
</evidence>
<dbReference type="Proteomes" id="UP000663829">
    <property type="component" value="Unassembled WGS sequence"/>
</dbReference>
<protein>
    <submittedName>
        <fullName evidence="1">Uncharacterized protein</fullName>
    </submittedName>
</protein>
<keyword evidence="3" id="KW-1185">Reference proteome</keyword>
<dbReference type="AlphaFoldDB" id="A0A814WUF4"/>
<dbReference type="EMBL" id="CAJOBC010008749">
    <property type="protein sequence ID" value="CAF3969899.1"/>
    <property type="molecule type" value="Genomic_DNA"/>
</dbReference>
<dbReference type="EMBL" id="CAJNOQ010008748">
    <property type="protein sequence ID" value="CAF1205656.1"/>
    <property type="molecule type" value="Genomic_DNA"/>
</dbReference>
<comment type="caution">
    <text evidence="1">The sequence shown here is derived from an EMBL/GenBank/DDBJ whole genome shotgun (WGS) entry which is preliminary data.</text>
</comment>
<feature type="non-terminal residue" evidence="1">
    <location>
        <position position="1"/>
    </location>
</feature>